<dbReference type="EMBL" id="AXCW01000032">
    <property type="protein sequence ID" value="EYR64451.1"/>
    <property type="molecule type" value="Genomic_DNA"/>
</dbReference>
<organism evidence="2 3">
    <name type="scientific">Actinotalea ferrariae CF5-4</name>
    <dbReference type="NCBI Taxonomy" id="948458"/>
    <lineage>
        <taxon>Bacteria</taxon>
        <taxon>Bacillati</taxon>
        <taxon>Actinomycetota</taxon>
        <taxon>Actinomycetes</taxon>
        <taxon>Micrococcales</taxon>
        <taxon>Cellulomonadaceae</taxon>
        <taxon>Actinotalea</taxon>
    </lineage>
</organism>
<keyword evidence="1" id="KW-0812">Transmembrane</keyword>
<reference evidence="2 3" key="1">
    <citation type="submission" date="2014-01" db="EMBL/GenBank/DDBJ databases">
        <title>Actinotalea ferrariae CF5-4.</title>
        <authorList>
            <person name="Chen F."/>
            <person name="Li Y."/>
            <person name="Wang G."/>
        </authorList>
    </citation>
    <scope>NUCLEOTIDE SEQUENCE [LARGE SCALE GENOMIC DNA]</scope>
    <source>
        <strain evidence="2 3">CF5-4</strain>
    </source>
</reference>
<keyword evidence="1" id="KW-1133">Transmembrane helix</keyword>
<dbReference type="AlphaFoldDB" id="A0A021VTG7"/>
<dbReference type="OrthoDB" id="9853492at2"/>
<sequence>MSRVGRPNSGRDSGLTLIELLVTMLLLGVVSTLVVTAVSQSVRVLTQTQDESTGLNDAKTVLDRVARDIRQARSVSCTPTAADPDLCFKSLTLWIDADSSYTQEADERVTWELQLNADGEHYDVWRIEGDPTDPLSPRQVQASSLIVDVLFKYFDEAGNEIQPADADIVNFTMQYDAILDRGTERREAAFSARLRNKG</sequence>
<accession>A0A021VTG7</accession>
<dbReference type="PROSITE" id="PS00409">
    <property type="entry name" value="PROKAR_NTER_METHYL"/>
    <property type="match status" value="1"/>
</dbReference>
<dbReference type="NCBIfam" id="TIGR02532">
    <property type="entry name" value="IV_pilin_GFxxxE"/>
    <property type="match status" value="1"/>
</dbReference>
<dbReference type="InterPro" id="IPR045584">
    <property type="entry name" value="Pilin-like"/>
</dbReference>
<protein>
    <recommendedName>
        <fullName evidence="4">Prepilin-type N-terminal cleavage/methylation domain-containing protein</fullName>
    </recommendedName>
</protein>
<dbReference type="Pfam" id="PF07963">
    <property type="entry name" value="N_methyl"/>
    <property type="match status" value="1"/>
</dbReference>
<evidence type="ECO:0000256" key="1">
    <source>
        <dbReference type="SAM" id="Phobius"/>
    </source>
</evidence>
<dbReference type="SUPFAM" id="SSF54523">
    <property type="entry name" value="Pili subunits"/>
    <property type="match status" value="1"/>
</dbReference>
<feature type="transmembrane region" description="Helical" evidence="1">
    <location>
        <begin position="20"/>
        <end position="38"/>
    </location>
</feature>
<dbReference type="InterPro" id="IPR012902">
    <property type="entry name" value="N_methyl_site"/>
</dbReference>
<dbReference type="RefSeq" id="WP_034223331.1">
    <property type="nucleotide sequence ID" value="NZ_AXCW01000032.1"/>
</dbReference>
<evidence type="ECO:0000313" key="3">
    <source>
        <dbReference type="Proteomes" id="UP000019753"/>
    </source>
</evidence>
<gene>
    <name evidence="2" type="ORF">N866_10820</name>
</gene>
<proteinExistence type="predicted"/>
<evidence type="ECO:0000313" key="2">
    <source>
        <dbReference type="EMBL" id="EYR64451.1"/>
    </source>
</evidence>
<comment type="caution">
    <text evidence="2">The sequence shown here is derived from an EMBL/GenBank/DDBJ whole genome shotgun (WGS) entry which is preliminary data.</text>
</comment>
<keyword evidence="3" id="KW-1185">Reference proteome</keyword>
<dbReference type="Gene3D" id="3.30.700.10">
    <property type="entry name" value="Glycoprotein, Type 4 Pilin"/>
    <property type="match status" value="1"/>
</dbReference>
<keyword evidence="1" id="KW-0472">Membrane</keyword>
<evidence type="ECO:0008006" key="4">
    <source>
        <dbReference type="Google" id="ProtNLM"/>
    </source>
</evidence>
<name>A0A021VTG7_9CELL</name>
<dbReference type="Proteomes" id="UP000019753">
    <property type="component" value="Unassembled WGS sequence"/>
</dbReference>